<gene>
    <name evidence="2" type="ORF">P186_1367</name>
</gene>
<keyword evidence="1" id="KW-0812">Transmembrane</keyword>
<dbReference type="BioCyc" id="PSP1104324:GJSN-1342-MONOMER"/>
<evidence type="ECO:0000313" key="3">
    <source>
        <dbReference type="Proteomes" id="UP000005867"/>
    </source>
</evidence>
<keyword evidence="1" id="KW-1133">Transmembrane helix</keyword>
<sequence length="411" mass="43583">MYVTGALLIRIAAAAALLLLLLVSPALGLAVLFVWLARRHLAVYVALWRRLLGCEVYTPAISALGLAAAVASPYTGAAKAVLLALGGLALYAAPLTPRLARFVAVLTVGLSAEAPLKPLVVVAAAAAAYYAYRAEACGYICVKAAAAPTGDLAYSPRLGAVCGYARGGSDLADVWLRIGGRYARCLPLACFAVAESAFKSGVGPVDSYLPEPSREDFKNVVHVAAPLDAVLKIAARYFEAVVVLASGVEARRTRLISVSKVDPEVAAELYCSVFRLGGEEREFLKELLRRGSIDDVVMWSQRYPWLKPLAELWDGGEEPSGVVKSSLDGRAGVFESLLYAYVKKVPVLTDSEEVARLAEGLGVVTLLTSSRPVNRFLVAGPASVKLPEGEVEVGAGRFILYIEGRLYGGEI</sequence>
<dbReference type="eggNOG" id="arCOG05672">
    <property type="taxonomic scope" value="Archaea"/>
</dbReference>
<dbReference type="EMBL" id="CP003098">
    <property type="protein sequence ID" value="AET32795.1"/>
    <property type="molecule type" value="Genomic_DNA"/>
</dbReference>
<feature type="transmembrane region" description="Helical" evidence="1">
    <location>
        <begin position="6"/>
        <end position="35"/>
    </location>
</feature>
<feature type="transmembrane region" description="Helical" evidence="1">
    <location>
        <begin position="47"/>
        <end position="70"/>
    </location>
</feature>
<dbReference type="STRING" id="1104324.P186_1367"/>
<accession>G7VE22</accession>
<evidence type="ECO:0000313" key="2">
    <source>
        <dbReference type="EMBL" id="AET32795.1"/>
    </source>
</evidence>
<protein>
    <submittedName>
        <fullName evidence="2">Uncharacterized protein</fullName>
    </submittedName>
</protein>
<dbReference type="AlphaFoldDB" id="G7VE22"/>
<dbReference type="Proteomes" id="UP000005867">
    <property type="component" value="Chromosome"/>
</dbReference>
<keyword evidence="1" id="KW-0472">Membrane</keyword>
<evidence type="ECO:0000256" key="1">
    <source>
        <dbReference type="SAM" id="Phobius"/>
    </source>
</evidence>
<reference evidence="2 3" key="1">
    <citation type="journal article" date="2012" name="J. Bacteriol.">
        <title>Complete genome sequence of strain 1860, a crenarchaeon of the genus pyrobaculum able to grow with various electron acceptors.</title>
        <authorList>
            <person name="Mardanov A.V."/>
            <person name="Gumerov V.M."/>
            <person name="Slobodkina G.B."/>
            <person name="Beletsky A.V."/>
            <person name="Bonch-Osmolovskaya E.A."/>
            <person name="Ravin N.V."/>
            <person name="Skryabin K.G."/>
        </authorList>
    </citation>
    <scope>NUCLEOTIDE SEQUENCE [LARGE SCALE GENOMIC DNA]</scope>
    <source>
        <strain evidence="2 3">1860</strain>
    </source>
</reference>
<proteinExistence type="predicted"/>
<dbReference type="RefSeq" id="WP_014288622.1">
    <property type="nucleotide sequence ID" value="NC_016645.1"/>
</dbReference>
<organism evidence="2 3">
    <name type="scientific">Pyrobaculum ferrireducens</name>
    <dbReference type="NCBI Taxonomy" id="1104324"/>
    <lineage>
        <taxon>Archaea</taxon>
        <taxon>Thermoproteota</taxon>
        <taxon>Thermoprotei</taxon>
        <taxon>Thermoproteales</taxon>
        <taxon>Thermoproteaceae</taxon>
        <taxon>Pyrobaculum</taxon>
    </lineage>
</organism>
<dbReference type="HOGENOM" id="CLU_686281_0_0_2"/>
<dbReference type="OrthoDB" id="29252at2157"/>
<name>G7VE22_9CREN</name>
<dbReference type="GeneID" id="11595625"/>
<dbReference type="KEGG" id="pyr:P186_1367"/>
<keyword evidence="3" id="KW-1185">Reference proteome</keyword>